<organism evidence="3 4">
    <name type="scientific">Seminavis robusta</name>
    <dbReference type="NCBI Taxonomy" id="568900"/>
    <lineage>
        <taxon>Eukaryota</taxon>
        <taxon>Sar</taxon>
        <taxon>Stramenopiles</taxon>
        <taxon>Ochrophyta</taxon>
        <taxon>Bacillariophyta</taxon>
        <taxon>Bacillariophyceae</taxon>
        <taxon>Bacillariophycidae</taxon>
        <taxon>Naviculales</taxon>
        <taxon>Naviculaceae</taxon>
        <taxon>Seminavis</taxon>
    </lineage>
</organism>
<proteinExistence type="predicted"/>
<comment type="caution">
    <text evidence="3">The sequence shown here is derived from an EMBL/GenBank/DDBJ whole genome shotgun (WGS) entry which is preliminary data.</text>
</comment>
<gene>
    <name evidence="3" type="ORF">SEMRO_352_G124080.1</name>
</gene>
<feature type="compositionally biased region" description="Basic residues" evidence="1">
    <location>
        <begin position="1"/>
        <end position="10"/>
    </location>
</feature>
<keyword evidence="2" id="KW-0472">Membrane</keyword>
<protein>
    <submittedName>
        <fullName evidence="3">Uncharacterized protein</fullName>
    </submittedName>
</protein>
<evidence type="ECO:0000313" key="3">
    <source>
        <dbReference type="EMBL" id="CAB9508553.1"/>
    </source>
</evidence>
<dbReference type="EMBL" id="CAICTM010000351">
    <property type="protein sequence ID" value="CAB9508553.1"/>
    <property type="molecule type" value="Genomic_DNA"/>
</dbReference>
<name>A0A9N8HB81_9STRA</name>
<dbReference type="AlphaFoldDB" id="A0A9N8HB81"/>
<keyword evidence="2" id="KW-1133">Transmembrane helix</keyword>
<accession>A0A9N8HB81</accession>
<sequence>MSTTSLRRRGQLIPLEPPVPGQEEAHYEFTGGFGDDPNIFDHYASPCEFRVSNDPLVVFDQDVCDATIYGCTGDHSFLVQANEDVRPLELKYEYDLYFGYDSTSHEFQDMVDFIEGTMLEHMATLLGLKDCNGASAIVRRRHNNNRRKLESFTDELKAAFVAINSEPGDQSRSPAYECIEAPQQGIKCEAMVGYMTLYMESSMASTFQQSTEMQDALLEAIQAGMESDVYVKGAIQKLVYVGDRSAGDGDTVVDETLVNTPLVEVTNAPDTEEPFSIVIPLDSADPVVPIGVAEEQNRAVDNEGGSRALSNTEIGLIAGGASFLFLLVLLAICCFCKRRRRRTSDSSAASSGSENEVPTKMMIVEDDGDATREVGGSSICFKRRRRQKKIAPSKYGMEGAEIPGSLAAMDALALQPQVGNSQQTVPPEMINSLHMMQRIEVGRDTDDDGLSLPPAIPRVVKSSSSSMERQERQVPPASQVVVDQGQEMTATYTMSTVPLSPVRNSKSGISPSEVSPKRLPPELNTPYVAPPVANQESESFAVKSRDTSFYGSAMSTLSNLRRIVTSSSDSS</sequence>
<feature type="compositionally biased region" description="Polar residues" evidence="1">
    <location>
        <begin position="493"/>
        <end position="513"/>
    </location>
</feature>
<dbReference type="Proteomes" id="UP001153069">
    <property type="component" value="Unassembled WGS sequence"/>
</dbReference>
<evidence type="ECO:0000256" key="1">
    <source>
        <dbReference type="SAM" id="MobiDB-lite"/>
    </source>
</evidence>
<keyword evidence="2" id="KW-0812">Transmembrane</keyword>
<evidence type="ECO:0000256" key="2">
    <source>
        <dbReference type="SAM" id="Phobius"/>
    </source>
</evidence>
<feature type="region of interest" description="Disordered" evidence="1">
    <location>
        <begin position="444"/>
        <end position="479"/>
    </location>
</feature>
<feature type="region of interest" description="Disordered" evidence="1">
    <location>
        <begin position="493"/>
        <end position="542"/>
    </location>
</feature>
<feature type="region of interest" description="Disordered" evidence="1">
    <location>
        <begin position="1"/>
        <end position="21"/>
    </location>
</feature>
<keyword evidence="4" id="KW-1185">Reference proteome</keyword>
<feature type="transmembrane region" description="Helical" evidence="2">
    <location>
        <begin position="314"/>
        <end position="336"/>
    </location>
</feature>
<reference evidence="3" key="1">
    <citation type="submission" date="2020-06" db="EMBL/GenBank/DDBJ databases">
        <authorList>
            <consortium name="Plant Systems Biology data submission"/>
        </authorList>
    </citation>
    <scope>NUCLEOTIDE SEQUENCE</scope>
    <source>
        <strain evidence="3">D6</strain>
    </source>
</reference>
<evidence type="ECO:0000313" key="4">
    <source>
        <dbReference type="Proteomes" id="UP001153069"/>
    </source>
</evidence>